<evidence type="ECO:0000313" key="8">
    <source>
        <dbReference type="EMBL" id="WIM67209.1"/>
    </source>
</evidence>
<name>A0ABY8VC10_9CORY</name>
<reference evidence="8 9" key="1">
    <citation type="submission" date="2023-05" db="EMBL/GenBank/DDBJ databases">
        <title>Corynebacterium suedekumii sp. nov. and Corynebacterium breve sp. nov. isolated from raw cow's milk.</title>
        <authorList>
            <person name="Baer M.K."/>
            <person name="Mehl L."/>
            <person name="Hellmuth R."/>
            <person name="Marke G."/>
            <person name="Lipski A."/>
        </authorList>
    </citation>
    <scope>NUCLEOTIDE SEQUENCE [LARGE SCALE GENOMIC DNA]</scope>
    <source>
        <strain evidence="8 9">R4</strain>
    </source>
</reference>
<evidence type="ECO:0000256" key="3">
    <source>
        <dbReference type="ARBA" id="ARBA00022475"/>
    </source>
</evidence>
<dbReference type="Pfam" id="PF02417">
    <property type="entry name" value="Chromate_transp"/>
    <property type="match status" value="2"/>
</dbReference>
<feature type="transmembrane region" description="Helical" evidence="7">
    <location>
        <begin position="315"/>
        <end position="332"/>
    </location>
</feature>
<keyword evidence="5 7" id="KW-1133">Transmembrane helix</keyword>
<proteinExistence type="inferred from homology"/>
<feature type="transmembrane region" description="Helical" evidence="7">
    <location>
        <begin position="219"/>
        <end position="238"/>
    </location>
</feature>
<keyword evidence="9" id="KW-1185">Reference proteome</keyword>
<feature type="transmembrane region" description="Helical" evidence="7">
    <location>
        <begin position="194"/>
        <end position="212"/>
    </location>
</feature>
<keyword evidence="4 7" id="KW-0812">Transmembrane</keyword>
<evidence type="ECO:0000256" key="4">
    <source>
        <dbReference type="ARBA" id="ARBA00022692"/>
    </source>
</evidence>
<feature type="transmembrane region" description="Helical" evidence="7">
    <location>
        <begin position="142"/>
        <end position="174"/>
    </location>
</feature>
<comment type="similarity">
    <text evidence="2">Belongs to the chromate ion transporter (CHR) (TC 2.A.51) family.</text>
</comment>
<evidence type="ECO:0000256" key="5">
    <source>
        <dbReference type="ARBA" id="ARBA00022989"/>
    </source>
</evidence>
<keyword evidence="3" id="KW-1003">Cell membrane</keyword>
<evidence type="ECO:0000313" key="9">
    <source>
        <dbReference type="Proteomes" id="UP001225598"/>
    </source>
</evidence>
<dbReference type="EMBL" id="CP126969">
    <property type="protein sequence ID" value="WIM67209.1"/>
    <property type="molecule type" value="Genomic_DNA"/>
</dbReference>
<evidence type="ECO:0000256" key="1">
    <source>
        <dbReference type="ARBA" id="ARBA00004651"/>
    </source>
</evidence>
<feature type="transmembrane region" description="Helical" evidence="7">
    <location>
        <begin position="110"/>
        <end position="130"/>
    </location>
</feature>
<feature type="transmembrane region" description="Helical" evidence="7">
    <location>
        <begin position="338"/>
        <end position="356"/>
    </location>
</feature>
<sequence length="378" mass="39960">MSRIADVAKSFGYLGLTSFGGPTAHLGYFRNEFVEKKKWLSDRTYADVVALAQFLPGPASSQVGMALGYHRASWPGMALSWFLFTAPSALVLAFFGLFLAGDQNIAESGWIAGLLAAAVGVVFHAVSAMAKSMANTALTATIAVAAAIAVLAIDVPWTMMGVILIAGIIGFFAFRGDKDEADDTPEFRPVSQGVAIACLVLFFGLLFALRPLGFDRAAAYYESGALVFGGGHVVLPLLESYAVGDGWMTQQEFLAGYSVAQAVPGPLFTFASYLGAVDGGVWGSVLATVMIFLPSFLLMTAGLHFWHRFDFLRPAFKGANAAVVGLLLAALYDPVFTHGVTNIASLAIAAVTWLALAQWKLPPWAVMAGAALAGWILL</sequence>
<keyword evidence="6 7" id="KW-0472">Membrane</keyword>
<organism evidence="8 9">
    <name type="scientific">Corynebacterium breve</name>
    <dbReference type="NCBI Taxonomy" id="3049799"/>
    <lineage>
        <taxon>Bacteria</taxon>
        <taxon>Bacillati</taxon>
        <taxon>Actinomycetota</taxon>
        <taxon>Actinomycetes</taxon>
        <taxon>Mycobacteriales</taxon>
        <taxon>Corynebacteriaceae</taxon>
        <taxon>Corynebacterium</taxon>
    </lineage>
</organism>
<dbReference type="NCBIfam" id="TIGR00937">
    <property type="entry name" value="2A51"/>
    <property type="match status" value="1"/>
</dbReference>
<dbReference type="RefSeq" id="WP_284824128.1">
    <property type="nucleotide sequence ID" value="NZ_CP126969.1"/>
</dbReference>
<comment type="subcellular location">
    <subcellularLocation>
        <location evidence="1">Cell membrane</location>
        <topology evidence="1">Multi-pass membrane protein</topology>
    </subcellularLocation>
</comment>
<evidence type="ECO:0000256" key="7">
    <source>
        <dbReference type="SAM" id="Phobius"/>
    </source>
</evidence>
<dbReference type="InterPro" id="IPR014047">
    <property type="entry name" value="Chr_Tranpt_l_chain"/>
</dbReference>
<evidence type="ECO:0000256" key="6">
    <source>
        <dbReference type="ARBA" id="ARBA00023136"/>
    </source>
</evidence>
<feature type="transmembrane region" description="Helical" evidence="7">
    <location>
        <begin position="78"/>
        <end position="98"/>
    </location>
</feature>
<gene>
    <name evidence="8" type="primary">chrA</name>
    <name evidence="8" type="ORF">QP027_08775</name>
</gene>
<dbReference type="PIRSF" id="PIRSF004810">
    <property type="entry name" value="ChrA"/>
    <property type="match status" value="1"/>
</dbReference>
<protein>
    <submittedName>
        <fullName evidence="8">Chromate efflux transporter</fullName>
    </submittedName>
</protein>
<dbReference type="InterPro" id="IPR003370">
    <property type="entry name" value="Chromate_transpt"/>
</dbReference>
<dbReference type="Proteomes" id="UP001225598">
    <property type="component" value="Chromosome"/>
</dbReference>
<accession>A0ABY8VC10</accession>
<feature type="transmembrane region" description="Helical" evidence="7">
    <location>
        <begin position="281"/>
        <end position="303"/>
    </location>
</feature>
<dbReference type="PANTHER" id="PTHR33567:SF3">
    <property type="entry name" value="CHROMATE ION TRANSPORTER (EUROFUNG)"/>
    <property type="match status" value="1"/>
</dbReference>
<dbReference type="PANTHER" id="PTHR33567">
    <property type="entry name" value="CHROMATE ION TRANSPORTER (EUROFUNG)"/>
    <property type="match status" value="1"/>
</dbReference>
<evidence type="ECO:0000256" key="2">
    <source>
        <dbReference type="ARBA" id="ARBA00005262"/>
    </source>
</evidence>